<keyword evidence="2" id="KW-0808">Transferase</keyword>
<name>A0ABY7VSF0_9BACT</name>
<dbReference type="GO" id="GO:0051073">
    <property type="term" value="F:adenosylcobinamide-GDP ribazoletransferase activity"/>
    <property type="evidence" value="ECO:0007669"/>
    <property type="project" value="UniProtKB-EC"/>
</dbReference>
<feature type="transmembrane region" description="Helical" evidence="1">
    <location>
        <begin position="42"/>
        <end position="75"/>
    </location>
</feature>
<keyword evidence="1" id="KW-1133">Transmembrane helix</keyword>
<dbReference type="InterPro" id="IPR003805">
    <property type="entry name" value="CobS"/>
</dbReference>
<dbReference type="Proteomes" id="UP001214250">
    <property type="component" value="Chromosome 1"/>
</dbReference>
<accession>A0ABY7VSF0</accession>
<keyword evidence="1" id="KW-0472">Membrane</keyword>
<dbReference type="Pfam" id="PF02654">
    <property type="entry name" value="CobS"/>
    <property type="match status" value="1"/>
</dbReference>
<evidence type="ECO:0000313" key="2">
    <source>
        <dbReference type="EMBL" id="WDE97131.1"/>
    </source>
</evidence>
<proteinExistence type="predicted"/>
<gene>
    <name evidence="2" type="ORF">PQO03_04070</name>
</gene>
<dbReference type="EMBL" id="CP117811">
    <property type="protein sequence ID" value="WDE97131.1"/>
    <property type="molecule type" value="Genomic_DNA"/>
</dbReference>
<protein>
    <submittedName>
        <fullName evidence="2">Adenosylcobinamide-GDP ribazoletransferase</fullName>
        <ecNumber evidence="2">2.7.8.26</ecNumber>
    </submittedName>
</protein>
<evidence type="ECO:0000256" key="1">
    <source>
        <dbReference type="SAM" id="Phobius"/>
    </source>
</evidence>
<reference evidence="2 3" key="1">
    <citation type="submission" date="2023-02" db="EMBL/GenBank/DDBJ databases">
        <title>Genome sequence of Lentisphaera profundi SAORIC-696.</title>
        <authorList>
            <person name="Kim e."/>
            <person name="Cho J.-C."/>
            <person name="Choi A."/>
            <person name="Kang I."/>
        </authorList>
    </citation>
    <scope>NUCLEOTIDE SEQUENCE [LARGE SCALE GENOMIC DNA]</scope>
    <source>
        <strain evidence="2 3">SAORIC-696</strain>
    </source>
</reference>
<organism evidence="2 3">
    <name type="scientific">Lentisphaera profundi</name>
    <dbReference type="NCBI Taxonomy" id="1658616"/>
    <lineage>
        <taxon>Bacteria</taxon>
        <taxon>Pseudomonadati</taxon>
        <taxon>Lentisphaerota</taxon>
        <taxon>Lentisphaeria</taxon>
        <taxon>Lentisphaerales</taxon>
        <taxon>Lentisphaeraceae</taxon>
        <taxon>Lentisphaera</taxon>
    </lineage>
</organism>
<dbReference type="EC" id="2.7.8.26" evidence="2"/>
<evidence type="ECO:0000313" key="3">
    <source>
        <dbReference type="Proteomes" id="UP001214250"/>
    </source>
</evidence>
<keyword evidence="3" id="KW-1185">Reference proteome</keyword>
<keyword evidence="1" id="KW-0812">Transmembrane</keyword>
<sequence>MLFLSVLLMIFSGRCSLSFHMFLIKAKSEGLGNAFWNPKSAFVAIGFYLLTAFVLASFSIPLKLTLSTLVIVILSNIIWARYVKKHIDYGSGDTLGAACELGGLTALISIHELVPLISRFI</sequence>